<gene>
    <name evidence="1" type="ORF">SAMN02982929_05265</name>
    <name evidence="2" type="ORF">SAMN05216506_107241</name>
</gene>
<sequence length="79" mass="8905">MHGNKFHFHASVTNGFVDLHPTARGVEIELTTFSSSGEQTMTAVISREKFQQLIFQGPELLDGVDLIRDEAMRKRGYPI</sequence>
<proteinExistence type="predicted"/>
<evidence type="ECO:0000313" key="4">
    <source>
        <dbReference type="Proteomes" id="UP000236729"/>
    </source>
</evidence>
<dbReference type="Proteomes" id="UP000199690">
    <property type="component" value="Unassembled WGS sequence"/>
</dbReference>
<accession>A0A1H6E0X9</accession>
<dbReference type="EMBL" id="FOME01000007">
    <property type="protein sequence ID" value="SFD92376.1"/>
    <property type="molecule type" value="Genomic_DNA"/>
</dbReference>
<evidence type="ECO:0000313" key="3">
    <source>
        <dbReference type="Proteomes" id="UP000199690"/>
    </source>
</evidence>
<dbReference type="Proteomes" id="UP000236729">
    <property type="component" value="Unassembled WGS sequence"/>
</dbReference>
<protein>
    <submittedName>
        <fullName evidence="1">Uncharacterized protein</fullName>
    </submittedName>
</protein>
<evidence type="ECO:0000313" key="1">
    <source>
        <dbReference type="EMBL" id="SEG90595.1"/>
    </source>
</evidence>
<accession>A0A1I1WB14</accession>
<dbReference type="AlphaFoldDB" id="A0A1H6E0X9"/>
<reference evidence="1" key="1">
    <citation type="submission" date="2016-10" db="EMBL/GenBank/DDBJ databases">
        <authorList>
            <person name="de Groot N.N."/>
        </authorList>
    </citation>
    <scope>NUCLEOTIDE SEQUENCE [LARGE SCALE GENOMIC DNA]</scope>
    <source>
        <strain evidence="1">ATCC 20501</strain>
    </source>
</reference>
<name>A0A1H6E0X9_9PSEU</name>
<evidence type="ECO:0000313" key="2">
    <source>
        <dbReference type="EMBL" id="SFD92376.1"/>
    </source>
</evidence>
<reference evidence="3 4" key="2">
    <citation type="submission" date="2016-10" db="EMBL/GenBank/DDBJ databases">
        <authorList>
            <person name="Varghese N."/>
            <person name="Submissions S."/>
        </authorList>
    </citation>
    <scope>NUCLEOTIDE SEQUENCE [LARGE SCALE GENOMIC DNA]</scope>
    <source>
        <strain evidence="4">ATCC 20501</strain>
        <strain evidence="2 3">CGMCC 4.3529</strain>
    </source>
</reference>
<organism evidence="1 4">
    <name type="scientific">Saccharopolyspora kobensis</name>
    <dbReference type="NCBI Taxonomy" id="146035"/>
    <lineage>
        <taxon>Bacteria</taxon>
        <taxon>Bacillati</taxon>
        <taxon>Actinomycetota</taxon>
        <taxon>Actinomycetes</taxon>
        <taxon>Pseudonocardiales</taxon>
        <taxon>Pseudonocardiaceae</taxon>
        <taxon>Saccharopolyspora</taxon>
    </lineage>
</organism>
<dbReference type="EMBL" id="FNVB01000008">
    <property type="protein sequence ID" value="SEG90595.1"/>
    <property type="molecule type" value="Genomic_DNA"/>
</dbReference>
<dbReference type="RefSeq" id="WP_093354301.1">
    <property type="nucleotide sequence ID" value="NZ_FNVB01000008.1"/>
</dbReference>
<keyword evidence="3" id="KW-1185">Reference proteome</keyword>